<dbReference type="Proteomes" id="UP001488805">
    <property type="component" value="Unassembled WGS sequence"/>
</dbReference>
<sequence length="94" mass="10580">MRQPTLRPQTEGTHIPFSSMQGDREEGEGDEKHREKGKGELKTREREGERDLDKNDENVRVLTCFPQQQEGSKARGEGTLSAGRREEEIVGGGE</sequence>
<organism evidence="2 3">
    <name type="scientific">Zoarces viviparus</name>
    <name type="common">Viviparous eelpout</name>
    <name type="synonym">Blennius viviparus</name>
    <dbReference type="NCBI Taxonomy" id="48416"/>
    <lineage>
        <taxon>Eukaryota</taxon>
        <taxon>Metazoa</taxon>
        <taxon>Chordata</taxon>
        <taxon>Craniata</taxon>
        <taxon>Vertebrata</taxon>
        <taxon>Euteleostomi</taxon>
        <taxon>Actinopterygii</taxon>
        <taxon>Neopterygii</taxon>
        <taxon>Teleostei</taxon>
        <taxon>Neoteleostei</taxon>
        <taxon>Acanthomorphata</taxon>
        <taxon>Eupercaria</taxon>
        <taxon>Perciformes</taxon>
        <taxon>Cottioidei</taxon>
        <taxon>Zoarcales</taxon>
        <taxon>Zoarcidae</taxon>
        <taxon>Zoarcinae</taxon>
        <taxon>Zoarces</taxon>
    </lineage>
</organism>
<proteinExistence type="predicted"/>
<reference evidence="2 3" key="1">
    <citation type="journal article" date="2024" name="Genome Biol. Evol.">
        <title>Chromosome-level genome assembly of the viviparous eelpout Zoarces viviparus.</title>
        <authorList>
            <person name="Fuhrmann N."/>
            <person name="Brasseur M.V."/>
            <person name="Bakowski C.E."/>
            <person name="Podsiadlowski L."/>
            <person name="Prost S."/>
            <person name="Krehenwinkel H."/>
            <person name="Mayer C."/>
        </authorList>
    </citation>
    <scope>NUCLEOTIDE SEQUENCE [LARGE SCALE GENOMIC DNA]</scope>
    <source>
        <strain evidence="2">NO-MEL_2022_Ind0_liver</strain>
    </source>
</reference>
<gene>
    <name evidence="2" type="ORF">VZT92_010776</name>
</gene>
<protein>
    <submittedName>
        <fullName evidence="2">Uncharacterized protein</fullName>
    </submittedName>
</protein>
<evidence type="ECO:0000313" key="3">
    <source>
        <dbReference type="Proteomes" id="UP001488805"/>
    </source>
</evidence>
<feature type="compositionally biased region" description="Basic and acidic residues" evidence="1">
    <location>
        <begin position="30"/>
        <end position="59"/>
    </location>
</feature>
<accession>A0AAW1F9U2</accession>
<comment type="caution">
    <text evidence="2">The sequence shown here is derived from an EMBL/GenBank/DDBJ whole genome shotgun (WGS) entry which is preliminary data.</text>
</comment>
<feature type="region of interest" description="Disordered" evidence="1">
    <location>
        <begin position="1"/>
        <end position="94"/>
    </location>
</feature>
<evidence type="ECO:0000256" key="1">
    <source>
        <dbReference type="SAM" id="MobiDB-lite"/>
    </source>
</evidence>
<feature type="compositionally biased region" description="Polar residues" evidence="1">
    <location>
        <begin position="1"/>
        <end position="21"/>
    </location>
</feature>
<evidence type="ECO:0000313" key="2">
    <source>
        <dbReference type="EMBL" id="KAK9531346.1"/>
    </source>
</evidence>
<dbReference type="EMBL" id="JBCEZU010000089">
    <property type="protein sequence ID" value="KAK9531346.1"/>
    <property type="molecule type" value="Genomic_DNA"/>
</dbReference>
<name>A0AAW1F9U2_ZOAVI</name>
<keyword evidence="3" id="KW-1185">Reference proteome</keyword>
<dbReference type="AlphaFoldDB" id="A0AAW1F9U2"/>